<dbReference type="Gene3D" id="3.40.50.1700">
    <property type="entry name" value="Glycoside hydrolase family 3 C-terminal domain"/>
    <property type="match status" value="1"/>
</dbReference>
<dbReference type="InterPro" id="IPR002772">
    <property type="entry name" value="Glyco_hydro_3_C"/>
</dbReference>
<dbReference type="Gene3D" id="2.60.40.2030">
    <property type="match status" value="2"/>
</dbReference>
<dbReference type="PROSITE" id="PS00775">
    <property type="entry name" value="GLYCOSYL_HYDROL_F3"/>
    <property type="match status" value="1"/>
</dbReference>
<dbReference type="GO" id="GO:0007154">
    <property type="term" value="P:cell communication"/>
    <property type="evidence" value="ECO:0007669"/>
    <property type="project" value="InterPro"/>
</dbReference>
<comment type="similarity">
    <text evidence="2 9">Belongs to the glycosyl hydrolase 3 family.</text>
</comment>
<dbReference type="Gene3D" id="3.20.20.300">
    <property type="entry name" value="Glycoside hydrolase, family 3, N-terminal domain"/>
    <property type="match status" value="1"/>
</dbReference>
<dbReference type="RefSeq" id="WP_239153753.1">
    <property type="nucleotide sequence ID" value="NZ_BOPF01000050.1"/>
</dbReference>
<evidence type="ECO:0000256" key="6">
    <source>
        <dbReference type="ARBA" id="ARBA00022801"/>
    </source>
</evidence>
<dbReference type="SUPFAM" id="SSF141072">
    <property type="entry name" value="CalX-like"/>
    <property type="match status" value="2"/>
</dbReference>
<accession>A0A8J4DUR2</accession>
<evidence type="ECO:0000259" key="11">
    <source>
        <dbReference type="PROSITE" id="PS50022"/>
    </source>
</evidence>
<evidence type="ECO:0000256" key="5">
    <source>
        <dbReference type="ARBA" id="ARBA00022737"/>
    </source>
</evidence>
<dbReference type="SUPFAM" id="SSF52279">
    <property type="entry name" value="Beta-D-glucan exohydrolase, C-terminal domain"/>
    <property type="match status" value="1"/>
</dbReference>
<dbReference type="GO" id="GO:0008810">
    <property type="term" value="F:cellulase activity"/>
    <property type="evidence" value="ECO:0007669"/>
    <property type="project" value="InterPro"/>
</dbReference>
<dbReference type="GO" id="GO:0030245">
    <property type="term" value="P:cellulose catabolic process"/>
    <property type="evidence" value="ECO:0007669"/>
    <property type="project" value="InterPro"/>
</dbReference>
<dbReference type="GO" id="GO:0008422">
    <property type="term" value="F:beta-glucosidase activity"/>
    <property type="evidence" value="ECO:0007669"/>
    <property type="project" value="UniProtKB-EC"/>
</dbReference>
<dbReference type="GO" id="GO:0016020">
    <property type="term" value="C:membrane"/>
    <property type="evidence" value="ECO:0007669"/>
    <property type="project" value="InterPro"/>
</dbReference>
<comment type="catalytic activity">
    <reaction evidence="1">
        <text>Hydrolysis of terminal, non-reducing beta-D-glucosyl residues with release of beta-D-glucose.</text>
        <dbReference type="EC" id="3.2.1.21"/>
    </reaction>
</comment>
<dbReference type="SUPFAM" id="SSF49785">
    <property type="entry name" value="Galactose-binding domain-like"/>
    <property type="match status" value="3"/>
</dbReference>
<gene>
    <name evidence="12" type="ORF">Val02_84510</name>
</gene>
<dbReference type="InterPro" id="IPR005087">
    <property type="entry name" value="CBM11"/>
</dbReference>
<keyword evidence="8 9" id="KW-0326">Glycosidase</keyword>
<dbReference type="InterPro" id="IPR000421">
    <property type="entry name" value="FA58C"/>
</dbReference>
<dbReference type="InterPro" id="IPR051915">
    <property type="entry name" value="Cellulose_Degrad_GH3"/>
</dbReference>
<keyword evidence="13" id="KW-1185">Reference proteome</keyword>
<keyword evidence="6 9" id="KW-0378">Hydrolase</keyword>
<proteinExistence type="inferred from homology"/>
<dbReference type="Gene3D" id="2.60.120.430">
    <property type="entry name" value="Galactose-binding lectin"/>
    <property type="match status" value="2"/>
</dbReference>
<evidence type="ECO:0000313" key="13">
    <source>
        <dbReference type="Proteomes" id="UP000619260"/>
    </source>
</evidence>
<organism evidence="12 13">
    <name type="scientific">Virgisporangium aliadipatigenens</name>
    <dbReference type="NCBI Taxonomy" id="741659"/>
    <lineage>
        <taxon>Bacteria</taxon>
        <taxon>Bacillati</taxon>
        <taxon>Actinomycetota</taxon>
        <taxon>Actinomycetes</taxon>
        <taxon>Micromonosporales</taxon>
        <taxon>Micromonosporaceae</taxon>
        <taxon>Virgisporangium</taxon>
    </lineage>
</organism>
<dbReference type="EC" id="3.2.1.21" evidence="3"/>
<keyword evidence="5" id="KW-0677">Repeat</keyword>
<comment type="caution">
    <text evidence="12">The sequence shown here is derived from an EMBL/GenBank/DDBJ whole genome shotgun (WGS) entry which is preliminary data.</text>
</comment>
<evidence type="ECO:0000256" key="2">
    <source>
        <dbReference type="ARBA" id="ARBA00005336"/>
    </source>
</evidence>
<dbReference type="Pfam" id="PF03160">
    <property type="entry name" value="Calx-beta"/>
    <property type="match status" value="2"/>
</dbReference>
<dbReference type="InterPro" id="IPR036962">
    <property type="entry name" value="Glyco_hydro_3_N_sf"/>
</dbReference>
<dbReference type="Pfam" id="PF00933">
    <property type="entry name" value="Glyco_hydro_3"/>
    <property type="match status" value="1"/>
</dbReference>
<dbReference type="PANTHER" id="PTHR30620">
    <property type="entry name" value="PERIPLASMIC BETA-GLUCOSIDASE-RELATED"/>
    <property type="match status" value="1"/>
</dbReference>
<dbReference type="SUPFAM" id="SSF51445">
    <property type="entry name" value="(Trans)glycosidases"/>
    <property type="match status" value="1"/>
</dbReference>
<feature type="chain" id="PRO_5035313339" description="beta-glucosidase" evidence="10">
    <location>
        <begin position="26"/>
        <end position="1441"/>
    </location>
</feature>
<evidence type="ECO:0000313" key="12">
    <source>
        <dbReference type="EMBL" id="GIJ51565.1"/>
    </source>
</evidence>
<dbReference type="InterPro" id="IPR017853">
    <property type="entry name" value="GH"/>
</dbReference>
<evidence type="ECO:0000256" key="1">
    <source>
        <dbReference type="ARBA" id="ARBA00000448"/>
    </source>
</evidence>
<evidence type="ECO:0000256" key="3">
    <source>
        <dbReference type="ARBA" id="ARBA00012744"/>
    </source>
</evidence>
<sequence length="1441" mass="151772">MKRTRIATALAVLASILVVAAPAQAADPNLAPFGTASATSAENAGLGPDRAIDGDPATRWSSAWSDPQSLTVDLGAAAAVSGVTLVWEPAYATAYQVALSLDGTTWNTVYETATGDGGTDEIKNLTGTARYVRMTGLARVTTYGYSLYELQVFGTFTEQAVTLGVPGADLPEGGTRTVPVRLNKASDAPVTVKYSTVDGTATAGTDYVAASGVLTFPPGSTEQTITLKGVDDGLHENAESFDLVLTEPTPADVRIPRGSITVSVTDDDAAPLSGPQRIVDDFEAGVPAGLGGAPVDAADRPGAAAGNKAVSLTTGTRALSPAQDWSGYDGIAFWFKGTGTGERTTVTVTETGGEAWNAAFVDSVAGWRQVRLPWRDFTRSDGELSLSAVQSYGISRANGTVVLDEVVIYQQVRTIDAFDGEVPFTAAPGPGIFTFGSNGPDNPTLSIRADKPRDGAPAGNKTLHADYNISGWGGLVHNVSYDTDPQDWSGFAGIRFWWYGQNLAPLPPGSGPRIFFEVKDGGANGEASELWNVSFTDDWQGWHLVELPFSQFAYRGDYQPVGGIDHVLTLTRAWGYAFTFPQGRPGAVDLDELQVYGVAPLPPLALIDTAPPVVEVEEGQTATVKVVLTTPGGEPLPEPVTVRYATGAGTADPKKDYQAASGELAFPAGTASGTVRTFPVLTKKDRDGETAETVPISLRSDRAAVLADLSTVVIRAHGLPYLNKALPISARVRDLLGRMTLDEKIGQMTQAERNALRKQSDIATYNLGSLLSGGGSVPTPNTPQAWADMIDAYQLRTRQTRLQIPFIYGVDAVHGHNNVIGATLLPHNVGLGATRSPALVERTGKVTATEVRATGVPWDFAPCLCVSRDERWGRSYESYSEDPALVAQLNTVITGMQGKDLTRNDTVLATAKHWVGDGGTAYGSSTTGSYTTDQGVTRVTPEELWSVHIAPYADAIDRGVGTVMPSYSSVDFPGDDKGPVKMHGNAELITNVLKGQLGFDGFVISDWQAIDQLPGDYASDVRTSINAGLDMIMVPTQYTVFEQTLRAEVDAGRVPMSRIDDAVSRILRQKFRLGLFEKPYADRTNLSKVGGAEHRAVAREAAAKSQVLLKNTGNVLPLRKDAKVYVAGSNSDDLGNQLGGWSISWQGSSGNITSGTTILGGMRQVAPGATITHSADASAPTAGSDVGVVVVGERPYAEGVGDVGNGHTMRLSAADRTAIDRVCAAMPCAVLVVSGRPLVISDQLDAMDAVVASWLPGSEGAGVADVLFGAKPFTGRLPVTWPKSEDQLPINVGDAKYEPQFPYGWGIRTDAPRERLLAVKADLAGARDPLAKAAAAALEQAADQRRWNADGTVRDAAGVQTFTLVAVGLLGATPAGTYERVDTVVSVLRGLAQAELARLGTRAPAGAVTATAEADHLLASGRPVQAGAKLAYAYWWAASVK</sequence>
<dbReference type="Proteomes" id="UP000619260">
    <property type="component" value="Unassembled WGS sequence"/>
</dbReference>
<dbReference type="EMBL" id="BOPF01000050">
    <property type="protein sequence ID" value="GIJ51565.1"/>
    <property type="molecule type" value="Genomic_DNA"/>
</dbReference>
<feature type="signal peptide" evidence="10">
    <location>
        <begin position="1"/>
        <end position="25"/>
    </location>
</feature>
<evidence type="ECO:0000256" key="8">
    <source>
        <dbReference type="ARBA" id="ARBA00023295"/>
    </source>
</evidence>
<feature type="domain" description="F5/8 type C" evidence="11">
    <location>
        <begin position="19"/>
        <end position="155"/>
    </location>
</feature>
<dbReference type="Gene3D" id="2.60.120.260">
    <property type="entry name" value="Galactose-binding domain-like"/>
    <property type="match status" value="1"/>
</dbReference>
<evidence type="ECO:0000256" key="7">
    <source>
        <dbReference type="ARBA" id="ARBA00022837"/>
    </source>
</evidence>
<dbReference type="InterPro" id="IPR038081">
    <property type="entry name" value="CalX-like_sf"/>
</dbReference>
<dbReference type="InterPro" id="IPR019800">
    <property type="entry name" value="Glyco_hydro_3_AS"/>
</dbReference>
<dbReference type="InterPro" id="IPR008979">
    <property type="entry name" value="Galactose-bd-like_sf"/>
</dbReference>
<dbReference type="SMART" id="SM00237">
    <property type="entry name" value="Calx_beta"/>
    <property type="match status" value="2"/>
</dbReference>
<dbReference type="InterPro" id="IPR036881">
    <property type="entry name" value="Glyco_hydro_3_C_sf"/>
</dbReference>
<dbReference type="InterPro" id="IPR001764">
    <property type="entry name" value="Glyco_hydro_3_N"/>
</dbReference>
<evidence type="ECO:0000256" key="9">
    <source>
        <dbReference type="RuleBase" id="RU361161"/>
    </source>
</evidence>
<dbReference type="InterPro" id="IPR003644">
    <property type="entry name" value="Calx_beta"/>
</dbReference>
<dbReference type="PANTHER" id="PTHR30620:SF16">
    <property type="entry name" value="LYSOSOMAL BETA GLUCOSIDASE"/>
    <property type="match status" value="1"/>
</dbReference>
<dbReference type="PRINTS" id="PR00133">
    <property type="entry name" value="GLHYDRLASE3"/>
</dbReference>
<evidence type="ECO:0000256" key="4">
    <source>
        <dbReference type="ARBA" id="ARBA00022729"/>
    </source>
</evidence>
<keyword evidence="7" id="KW-0106">Calcium</keyword>
<reference evidence="12" key="1">
    <citation type="submission" date="2021-01" db="EMBL/GenBank/DDBJ databases">
        <title>Whole genome shotgun sequence of Virgisporangium aliadipatigenens NBRC 105644.</title>
        <authorList>
            <person name="Komaki H."/>
            <person name="Tamura T."/>
        </authorList>
    </citation>
    <scope>NUCLEOTIDE SEQUENCE</scope>
    <source>
        <strain evidence="12">NBRC 105644</strain>
    </source>
</reference>
<name>A0A8J4DUR2_9ACTN</name>
<dbReference type="Pfam" id="PF01915">
    <property type="entry name" value="Glyco_hydro_3_C"/>
    <property type="match status" value="1"/>
</dbReference>
<dbReference type="PROSITE" id="PS50022">
    <property type="entry name" value="FA58C_3"/>
    <property type="match status" value="1"/>
</dbReference>
<dbReference type="Pfam" id="PF00754">
    <property type="entry name" value="F5_F8_type_C"/>
    <property type="match status" value="1"/>
</dbReference>
<evidence type="ECO:0000256" key="10">
    <source>
        <dbReference type="SAM" id="SignalP"/>
    </source>
</evidence>
<dbReference type="Pfam" id="PF03425">
    <property type="entry name" value="CBM_11"/>
    <property type="match status" value="2"/>
</dbReference>
<keyword evidence="4 10" id="KW-0732">Signal</keyword>
<protein>
    <recommendedName>
        <fullName evidence="3">beta-glucosidase</fullName>
        <ecNumber evidence="3">3.2.1.21</ecNumber>
    </recommendedName>
</protein>